<dbReference type="GO" id="GO:0005789">
    <property type="term" value="C:endoplasmic reticulum membrane"/>
    <property type="evidence" value="ECO:0007669"/>
    <property type="project" value="UniProtKB-SubCell"/>
</dbReference>
<proteinExistence type="inferred from homology"/>
<comment type="pathway">
    <text evidence="2">Glycerolipid metabolism; triacylglycerol biosynthesis.</text>
</comment>
<dbReference type="GO" id="GO:0004144">
    <property type="term" value="F:diacylglycerol O-acyltransferase activity"/>
    <property type="evidence" value="ECO:0007669"/>
    <property type="project" value="TreeGrafter"/>
</dbReference>
<dbReference type="PANTHER" id="PTHR12317">
    <property type="entry name" value="DIACYLGLYCEROL O-ACYLTRANSFERASE"/>
    <property type="match status" value="1"/>
</dbReference>
<evidence type="ECO:0000313" key="15">
    <source>
        <dbReference type="EMBL" id="CAE0459876.1"/>
    </source>
</evidence>
<sequence>MCLSNSQSENKRLSYPSLGLKLRAFLWWNGTYAVTVALSLLFLFGPFLYPQTLGLFIVLPYFTYTIFLKRDELKQGSPWPIFSKKYPGIIWLNKYLKLEFATPPKKLVDLDNENNAQALFAVSPHGTACDYRISMDGLIDTVVPNMAPNIRVLSASILFRLPVVREFSLWTNCVDARRSVAEGLLDANMSILVIPGGMEEQLLTEHGKEIVYLTKRKGFVKLAMRKGVSIVPVYVFGSSDLFHTSNFLLAARHWIMKNLKCCIPLTSGLFGSACPLPVKTTIVMGDPLTFRPKIGGQPTADELDVAHKAYMTALTNLFNEHKERLGYADRELEII</sequence>
<dbReference type="AlphaFoldDB" id="A0A7S3V690"/>
<evidence type="ECO:0000256" key="1">
    <source>
        <dbReference type="ARBA" id="ARBA00004477"/>
    </source>
</evidence>
<dbReference type="PANTHER" id="PTHR12317:SF0">
    <property type="entry name" value="ACYLTRANSFERASE"/>
    <property type="match status" value="1"/>
</dbReference>
<evidence type="ECO:0000256" key="12">
    <source>
        <dbReference type="ARBA" id="ARBA00023136"/>
    </source>
</evidence>
<reference evidence="15" key="1">
    <citation type="submission" date="2021-01" db="EMBL/GenBank/DDBJ databases">
        <authorList>
            <person name="Corre E."/>
            <person name="Pelletier E."/>
            <person name="Niang G."/>
            <person name="Scheremetjew M."/>
            <person name="Finn R."/>
            <person name="Kale V."/>
            <person name="Holt S."/>
            <person name="Cochrane G."/>
            <person name="Meng A."/>
            <person name="Brown T."/>
            <person name="Cohen L."/>
        </authorList>
    </citation>
    <scope>NUCLEOTIDE SEQUENCE</scope>
    <source>
        <strain evidence="15">MM31A-1</strain>
    </source>
</reference>
<gene>
    <name evidence="15" type="ORF">CDEB00056_LOCUS4717</name>
</gene>
<keyword evidence="5" id="KW-0444">Lipid biosynthesis</keyword>
<accession>A0A7S3V690</accession>
<keyword evidence="13" id="KW-0012">Acyltransferase</keyword>
<keyword evidence="11" id="KW-0443">Lipid metabolism</keyword>
<evidence type="ECO:0000256" key="13">
    <source>
        <dbReference type="ARBA" id="ARBA00023315"/>
    </source>
</evidence>
<evidence type="ECO:0000256" key="4">
    <source>
        <dbReference type="ARBA" id="ARBA00005420"/>
    </source>
</evidence>
<comment type="caution">
    <text evidence="14">Lacks conserved residue(s) required for the propagation of feature annotation.</text>
</comment>
<feature type="transmembrane region" description="Helical" evidence="14">
    <location>
        <begin position="20"/>
        <end position="42"/>
    </location>
</feature>
<dbReference type="SUPFAM" id="SSF69593">
    <property type="entry name" value="Glycerol-3-phosphate (1)-acyltransferase"/>
    <property type="match status" value="1"/>
</dbReference>
<comment type="pathway">
    <text evidence="3">Lipid metabolism.</text>
</comment>
<evidence type="ECO:0000256" key="3">
    <source>
        <dbReference type="ARBA" id="ARBA00005189"/>
    </source>
</evidence>
<dbReference type="EMBL" id="HBIO01006448">
    <property type="protein sequence ID" value="CAE0459876.1"/>
    <property type="molecule type" value="Transcribed_RNA"/>
</dbReference>
<keyword evidence="8" id="KW-0319">Glycerol metabolism</keyword>
<evidence type="ECO:0000256" key="11">
    <source>
        <dbReference type="ARBA" id="ARBA00023098"/>
    </source>
</evidence>
<keyword evidence="6 14" id="KW-0808">Transferase</keyword>
<dbReference type="InterPro" id="IPR007130">
    <property type="entry name" value="DAGAT"/>
</dbReference>
<evidence type="ECO:0000256" key="5">
    <source>
        <dbReference type="ARBA" id="ARBA00022516"/>
    </source>
</evidence>
<comment type="subcellular location">
    <subcellularLocation>
        <location evidence="1 14">Endoplasmic reticulum membrane</location>
        <topology evidence="1 14">Multi-pass membrane protein</topology>
    </subcellularLocation>
</comment>
<name>A0A7S3V690_9STRA</name>
<keyword evidence="7 14" id="KW-0812">Transmembrane</keyword>
<evidence type="ECO:0000256" key="9">
    <source>
        <dbReference type="ARBA" id="ARBA00022824"/>
    </source>
</evidence>
<evidence type="ECO:0000256" key="7">
    <source>
        <dbReference type="ARBA" id="ARBA00022692"/>
    </source>
</evidence>
<dbReference type="Pfam" id="PF03982">
    <property type="entry name" value="DAGAT"/>
    <property type="match status" value="1"/>
</dbReference>
<dbReference type="EC" id="2.3.1.-" evidence="14"/>
<protein>
    <recommendedName>
        <fullName evidence="14">Acyltransferase</fullName>
        <ecNumber evidence="14">2.3.1.-</ecNumber>
    </recommendedName>
</protein>
<evidence type="ECO:0000256" key="6">
    <source>
        <dbReference type="ARBA" id="ARBA00022679"/>
    </source>
</evidence>
<comment type="similarity">
    <text evidence="4 14">Belongs to the diacylglycerol acyltransferase family.</text>
</comment>
<keyword evidence="12 14" id="KW-0472">Membrane</keyword>
<evidence type="ECO:0000256" key="14">
    <source>
        <dbReference type="RuleBase" id="RU367023"/>
    </source>
</evidence>
<keyword evidence="10 14" id="KW-1133">Transmembrane helix</keyword>
<evidence type="ECO:0000256" key="2">
    <source>
        <dbReference type="ARBA" id="ARBA00004771"/>
    </source>
</evidence>
<organism evidence="15">
    <name type="scientific">Chaetoceros debilis</name>
    <dbReference type="NCBI Taxonomy" id="122233"/>
    <lineage>
        <taxon>Eukaryota</taxon>
        <taxon>Sar</taxon>
        <taxon>Stramenopiles</taxon>
        <taxon>Ochrophyta</taxon>
        <taxon>Bacillariophyta</taxon>
        <taxon>Coscinodiscophyceae</taxon>
        <taxon>Chaetocerotophycidae</taxon>
        <taxon>Chaetocerotales</taxon>
        <taxon>Chaetocerotaceae</taxon>
        <taxon>Chaetoceros</taxon>
    </lineage>
</organism>
<evidence type="ECO:0000256" key="8">
    <source>
        <dbReference type="ARBA" id="ARBA00022798"/>
    </source>
</evidence>
<keyword evidence="9 14" id="KW-0256">Endoplasmic reticulum</keyword>
<dbReference type="GO" id="GO:0019432">
    <property type="term" value="P:triglyceride biosynthetic process"/>
    <property type="evidence" value="ECO:0007669"/>
    <property type="project" value="TreeGrafter"/>
</dbReference>
<evidence type="ECO:0000256" key="10">
    <source>
        <dbReference type="ARBA" id="ARBA00022989"/>
    </source>
</evidence>
<dbReference type="GO" id="GO:0006071">
    <property type="term" value="P:glycerol metabolic process"/>
    <property type="evidence" value="ECO:0007669"/>
    <property type="project" value="UniProtKB-KW"/>
</dbReference>